<comment type="similarity">
    <text evidence="1">Belongs to the bacterial sugar transferase family.</text>
</comment>
<evidence type="ECO:0000313" key="5">
    <source>
        <dbReference type="Proteomes" id="UP001595616"/>
    </source>
</evidence>
<evidence type="ECO:0000259" key="3">
    <source>
        <dbReference type="Pfam" id="PF02397"/>
    </source>
</evidence>
<accession>A0ABV7YZR3</accession>
<keyword evidence="2" id="KW-0812">Transmembrane</keyword>
<gene>
    <name evidence="4" type="ORF">ACFOOI_16895</name>
</gene>
<keyword evidence="5" id="KW-1185">Reference proteome</keyword>
<keyword evidence="2" id="KW-1133">Transmembrane helix</keyword>
<dbReference type="GO" id="GO:0016740">
    <property type="term" value="F:transferase activity"/>
    <property type="evidence" value="ECO:0007669"/>
    <property type="project" value="UniProtKB-KW"/>
</dbReference>
<evidence type="ECO:0000256" key="2">
    <source>
        <dbReference type="SAM" id="Phobius"/>
    </source>
</evidence>
<dbReference type="InterPro" id="IPR003362">
    <property type="entry name" value="Bact_transf"/>
</dbReference>
<dbReference type="PANTHER" id="PTHR30576">
    <property type="entry name" value="COLANIC BIOSYNTHESIS UDP-GLUCOSE LIPID CARRIER TRANSFERASE"/>
    <property type="match status" value="1"/>
</dbReference>
<comment type="caution">
    <text evidence="4">The sequence shown here is derived from an EMBL/GenBank/DDBJ whole genome shotgun (WGS) entry which is preliminary data.</text>
</comment>
<sequence>MVKILQKEDVFFHSLNGITSNSQVLIILHFDYFINKGDLKILKNKYENIILIPIDESKSITKNAEFIFELIAKGNKITIVFNSFYKESFGDYFNFEFKNNKLISFIEVSKFCESMLKKCYVSDNINIHNSDIVNLKYFTIYPRIVKKTIDWIFGIVIYVISQPLWLISAIKIYFESPGPIFYIQSRIGINNTNIRVFKFRSMRIDAEQNGAQFSNKNDDRIFPFGKIMRATRIDELPQLFNILKGELSLIGPRPERKVFIETFEEHIPHYNERHAIKPGISGYAQIMYPYGAGLKDARHKLMYDLYYIKNWNLKLEAKIIFLTIYTIVTKKGI</sequence>
<evidence type="ECO:0000313" key="4">
    <source>
        <dbReference type="EMBL" id="MFC3812342.1"/>
    </source>
</evidence>
<keyword evidence="2" id="KW-0472">Membrane</keyword>
<protein>
    <submittedName>
        <fullName evidence="4">Sugar transferase</fullName>
    </submittedName>
</protein>
<name>A0ABV7YZR3_9BACT</name>
<proteinExistence type="inferred from homology"/>
<feature type="transmembrane region" description="Helical" evidence="2">
    <location>
        <begin position="151"/>
        <end position="174"/>
    </location>
</feature>
<feature type="domain" description="Bacterial sugar transferase" evidence="3">
    <location>
        <begin position="146"/>
        <end position="328"/>
    </location>
</feature>
<dbReference type="Pfam" id="PF02397">
    <property type="entry name" value="Bac_transf"/>
    <property type="match status" value="1"/>
</dbReference>
<dbReference type="EMBL" id="JBHRYQ010000001">
    <property type="protein sequence ID" value="MFC3812342.1"/>
    <property type="molecule type" value="Genomic_DNA"/>
</dbReference>
<reference evidence="5" key="1">
    <citation type="journal article" date="2019" name="Int. J. Syst. Evol. Microbiol.">
        <title>The Global Catalogue of Microorganisms (GCM) 10K type strain sequencing project: providing services to taxonomists for standard genome sequencing and annotation.</title>
        <authorList>
            <consortium name="The Broad Institute Genomics Platform"/>
            <consortium name="The Broad Institute Genome Sequencing Center for Infectious Disease"/>
            <person name="Wu L."/>
            <person name="Ma J."/>
        </authorList>
    </citation>
    <scope>NUCLEOTIDE SEQUENCE [LARGE SCALE GENOMIC DNA]</scope>
    <source>
        <strain evidence="5">CECT 7956</strain>
    </source>
</reference>
<dbReference type="Proteomes" id="UP001595616">
    <property type="component" value="Unassembled WGS sequence"/>
</dbReference>
<evidence type="ECO:0000256" key="1">
    <source>
        <dbReference type="ARBA" id="ARBA00006464"/>
    </source>
</evidence>
<dbReference type="PANTHER" id="PTHR30576:SF0">
    <property type="entry name" value="UNDECAPRENYL-PHOSPHATE N-ACETYLGALACTOSAMINYL 1-PHOSPHATE TRANSFERASE-RELATED"/>
    <property type="match status" value="1"/>
</dbReference>
<dbReference type="RefSeq" id="WP_379839212.1">
    <property type="nucleotide sequence ID" value="NZ_JBHRYQ010000001.1"/>
</dbReference>
<organism evidence="4 5">
    <name type="scientific">Lacihabitans lacunae</name>
    <dbReference type="NCBI Taxonomy" id="1028214"/>
    <lineage>
        <taxon>Bacteria</taxon>
        <taxon>Pseudomonadati</taxon>
        <taxon>Bacteroidota</taxon>
        <taxon>Cytophagia</taxon>
        <taxon>Cytophagales</taxon>
        <taxon>Leadbetterellaceae</taxon>
        <taxon>Lacihabitans</taxon>
    </lineage>
</organism>
<keyword evidence="4" id="KW-0808">Transferase</keyword>